<reference evidence="2" key="1">
    <citation type="submission" date="2018-07" db="EMBL/GenBank/DDBJ databases">
        <authorList>
            <person name="Peiro R."/>
            <person name="Begona"/>
            <person name="Cbmso G."/>
            <person name="Lopez M."/>
            <person name="Gonzalez S."/>
        </authorList>
    </citation>
    <scope>NUCLEOTIDE SEQUENCE [LARGE SCALE GENOMIC DNA]</scope>
</reference>
<dbReference type="AlphaFoldDB" id="A0A376AIR1"/>
<name>A0A376AIR1_9HYPH</name>
<evidence type="ECO:0000313" key="1">
    <source>
        <dbReference type="EMBL" id="SSC67699.1"/>
    </source>
</evidence>
<keyword evidence="2" id="KW-1185">Reference proteome</keyword>
<proteinExistence type="predicted"/>
<gene>
    <name evidence="1" type="ORF">RHIZ70_3407</name>
</gene>
<organism evidence="1 2">
    <name type="scientific">Ciceribacter selenitireducens ATCC BAA-1503</name>
    <dbReference type="NCBI Taxonomy" id="1336235"/>
    <lineage>
        <taxon>Bacteria</taxon>
        <taxon>Pseudomonadati</taxon>
        <taxon>Pseudomonadota</taxon>
        <taxon>Alphaproteobacteria</taxon>
        <taxon>Hyphomicrobiales</taxon>
        <taxon>Rhizobiaceae</taxon>
        <taxon>Ciceribacter</taxon>
    </lineage>
</organism>
<dbReference type="EMBL" id="UEYP01000005">
    <property type="protein sequence ID" value="SSC67699.1"/>
    <property type="molecule type" value="Genomic_DNA"/>
</dbReference>
<dbReference type="Proteomes" id="UP000254764">
    <property type="component" value="Unassembled WGS sequence"/>
</dbReference>
<evidence type="ECO:0000313" key="2">
    <source>
        <dbReference type="Proteomes" id="UP000254764"/>
    </source>
</evidence>
<accession>A0A376AIR1</accession>
<sequence>MVLSDLRHILCASLPAAEFRRLDAEQRETALDARLRDR</sequence>
<protein>
    <submittedName>
        <fullName evidence="1">Uncharacterized protein</fullName>
    </submittedName>
</protein>